<dbReference type="GO" id="GO:0005634">
    <property type="term" value="C:nucleus"/>
    <property type="evidence" value="ECO:0007669"/>
    <property type="project" value="UniProtKB-SubCell"/>
</dbReference>
<keyword evidence="4" id="KW-0508">mRNA splicing</keyword>
<dbReference type="Gene3D" id="3.30.70.330">
    <property type="match status" value="1"/>
</dbReference>
<keyword evidence="3 6" id="KW-0694">RNA-binding</keyword>
<sequence length="232" mass="26267">MESRRGRVGQKSVNPRRRLGYGVFVQNVSKRIHFVTLREAFKVYGDVADVYIAYRNASRRAKPTTFAFVRFKEEEGARLAVERGSDRVMDGYHIKVYPTRIQEGKGQTVEKKGGKTNPTSMPFTDEKSYRDVVIGVRKRGPEDTVNQDGGCKLKEVLSVNVVEDAGIEADGRRATFKHDVEIKKSGMEWRKCCLVGQIKGMYNPDMVQQALMSDGFQVKVSSWYGLLAVIQF</sequence>
<reference evidence="8" key="1">
    <citation type="submission" date="2023-05" db="EMBL/GenBank/DDBJ databases">
        <title>Genome and transcriptome analyses reveal genes involved in the formation of fine ridges on petal epidermal cells in Hibiscus trionum.</title>
        <authorList>
            <person name="Koshimizu S."/>
            <person name="Masuda S."/>
            <person name="Ishii T."/>
            <person name="Shirasu K."/>
            <person name="Hoshino A."/>
            <person name="Arita M."/>
        </authorList>
    </citation>
    <scope>NUCLEOTIDE SEQUENCE</scope>
    <source>
        <strain evidence="8">Hamamatsu line</strain>
    </source>
</reference>
<comment type="subcellular location">
    <subcellularLocation>
        <location evidence="1">Nucleus</location>
    </subcellularLocation>
</comment>
<dbReference type="SUPFAM" id="SSF54928">
    <property type="entry name" value="RNA-binding domain, RBD"/>
    <property type="match status" value="1"/>
</dbReference>
<evidence type="ECO:0000256" key="5">
    <source>
        <dbReference type="ARBA" id="ARBA00023242"/>
    </source>
</evidence>
<proteinExistence type="predicted"/>
<dbReference type="PROSITE" id="PS50102">
    <property type="entry name" value="RRM"/>
    <property type="match status" value="1"/>
</dbReference>
<protein>
    <recommendedName>
        <fullName evidence="7">RRM domain-containing protein</fullName>
    </recommendedName>
</protein>
<evidence type="ECO:0000313" key="8">
    <source>
        <dbReference type="EMBL" id="GMJ03153.1"/>
    </source>
</evidence>
<dbReference type="GO" id="GO:0003723">
    <property type="term" value="F:RNA binding"/>
    <property type="evidence" value="ECO:0007669"/>
    <property type="project" value="UniProtKB-UniRule"/>
</dbReference>
<dbReference type="PANTHER" id="PTHR48028:SF4">
    <property type="entry name" value="SC35-LIKE SPLICING FACTOR"/>
    <property type="match status" value="1"/>
</dbReference>
<keyword evidence="9" id="KW-1185">Reference proteome</keyword>
<dbReference type="InterPro" id="IPR035979">
    <property type="entry name" value="RBD_domain_sf"/>
</dbReference>
<evidence type="ECO:0000256" key="2">
    <source>
        <dbReference type="ARBA" id="ARBA00022664"/>
    </source>
</evidence>
<evidence type="ECO:0000256" key="4">
    <source>
        <dbReference type="ARBA" id="ARBA00023187"/>
    </source>
</evidence>
<dbReference type="EMBL" id="BSYR01000037">
    <property type="protein sequence ID" value="GMJ03153.1"/>
    <property type="molecule type" value="Genomic_DNA"/>
</dbReference>
<dbReference type="InterPro" id="IPR000504">
    <property type="entry name" value="RRM_dom"/>
</dbReference>
<dbReference type="InterPro" id="IPR051106">
    <property type="entry name" value="RNA-bind/splicing_reg"/>
</dbReference>
<dbReference type="SMART" id="SM00360">
    <property type="entry name" value="RRM"/>
    <property type="match status" value="1"/>
</dbReference>
<evidence type="ECO:0000313" key="9">
    <source>
        <dbReference type="Proteomes" id="UP001165190"/>
    </source>
</evidence>
<dbReference type="GO" id="GO:0006397">
    <property type="term" value="P:mRNA processing"/>
    <property type="evidence" value="ECO:0007669"/>
    <property type="project" value="UniProtKB-KW"/>
</dbReference>
<dbReference type="AlphaFoldDB" id="A0A9W7IV44"/>
<organism evidence="8 9">
    <name type="scientific">Hibiscus trionum</name>
    <name type="common">Flower of an hour</name>
    <dbReference type="NCBI Taxonomy" id="183268"/>
    <lineage>
        <taxon>Eukaryota</taxon>
        <taxon>Viridiplantae</taxon>
        <taxon>Streptophyta</taxon>
        <taxon>Embryophyta</taxon>
        <taxon>Tracheophyta</taxon>
        <taxon>Spermatophyta</taxon>
        <taxon>Magnoliopsida</taxon>
        <taxon>eudicotyledons</taxon>
        <taxon>Gunneridae</taxon>
        <taxon>Pentapetalae</taxon>
        <taxon>rosids</taxon>
        <taxon>malvids</taxon>
        <taxon>Malvales</taxon>
        <taxon>Malvaceae</taxon>
        <taxon>Malvoideae</taxon>
        <taxon>Hibiscus</taxon>
    </lineage>
</organism>
<evidence type="ECO:0000256" key="1">
    <source>
        <dbReference type="ARBA" id="ARBA00004123"/>
    </source>
</evidence>
<dbReference type="InterPro" id="IPR012677">
    <property type="entry name" value="Nucleotide-bd_a/b_plait_sf"/>
</dbReference>
<dbReference type="Proteomes" id="UP001165190">
    <property type="component" value="Unassembled WGS sequence"/>
</dbReference>
<accession>A0A9W7IV44</accession>
<keyword evidence="5" id="KW-0539">Nucleus</keyword>
<dbReference type="GO" id="GO:0008380">
    <property type="term" value="P:RNA splicing"/>
    <property type="evidence" value="ECO:0007669"/>
    <property type="project" value="UniProtKB-KW"/>
</dbReference>
<dbReference type="OrthoDB" id="439808at2759"/>
<feature type="domain" description="RRM" evidence="7">
    <location>
        <begin position="21"/>
        <end position="106"/>
    </location>
</feature>
<evidence type="ECO:0000256" key="6">
    <source>
        <dbReference type="PROSITE-ProRule" id="PRU00176"/>
    </source>
</evidence>
<evidence type="ECO:0000259" key="7">
    <source>
        <dbReference type="PROSITE" id="PS50102"/>
    </source>
</evidence>
<gene>
    <name evidence="8" type="ORF">HRI_003984500</name>
</gene>
<comment type="caution">
    <text evidence="8">The sequence shown here is derived from an EMBL/GenBank/DDBJ whole genome shotgun (WGS) entry which is preliminary data.</text>
</comment>
<evidence type="ECO:0000256" key="3">
    <source>
        <dbReference type="ARBA" id="ARBA00022884"/>
    </source>
</evidence>
<keyword evidence="2" id="KW-0507">mRNA processing</keyword>
<dbReference type="Pfam" id="PF00076">
    <property type="entry name" value="RRM_1"/>
    <property type="match status" value="1"/>
</dbReference>
<dbReference type="PANTHER" id="PTHR48028">
    <property type="entry name" value="GLYCINE-RICH RNA-BINDING PROTEIN RZ1A"/>
    <property type="match status" value="1"/>
</dbReference>
<name>A0A9W7IV44_HIBTR</name>